<evidence type="ECO:0000313" key="2">
    <source>
        <dbReference type="EMBL" id="EOB12246.1"/>
    </source>
</evidence>
<proteinExistence type="predicted"/>
<dbReference type="Proteomes" id="UP000016927">
    <property type="component" value="Unassembled WGS sequence"/>
</dbReference>
<name>R0KNJ3_NOSB1</name>
<protein>
    <submittedName>
        <fullName evidence="2">Diphosphomevalonate decarboxylase</fullName>
    </submittedName>
</protein>
<dbReference type="STRING" id="578461.R0KNJ3"/>
<dbReference type="VEuPathDB" id="MicrosporidiaDB:NBO_489g0001"/>
<dbReference type="GO" id="GO:0004163">
    <property type="term" value="F:diphosphomevalonate decarboxylase activity"/>
    <property type="evidence" value="ECO:0007669"/>
    <property type="project" value="TreeGrafter"/>
</dbReference>
<dbReference type="Gene3D" id="3.30.70.890">
    <property type="entry name" value="GHMP kinase, C-terminal domain"/>
    <property type="match status" value="1"/>
</dbReference>
<feature type="domain" description="Mvd1 C-terminal" evidence="1">
    <location>
        <begin position="34"/>
        <end position="162"/>
    </location>
</feature>
<reference evidence="2 3" key="1">
    <citation type="journal article" date="2013" name="BMC Genomics">
        <title>Comparative genomics of parasitic silkworm microsporidia reveal an association between genome expansion and host adaptation.</title>
        <authorList>
            <person name="Pan G."/>
            <person name="Xu J."/>
            <person name="Li T."/>
            <person name="Xia Q."/>
            <person name="Liu S.L."/>
            <person name="Zhang G."/>
            <person name="Li S."/>
            <person name="Li C."/>
            <person name="Liu H."/>
            <person name="Yang L."/>
            <person name="Liu T."/>
            <person name="Zhang X."/>
            <person name="Wu Z."/>
            <person name="Fan W."/>
            <person name="Dang X."/>
            <person name="Xiang H."/>
            <person name="Tao M."/>
            <person name="Li Y."/>
            <person name="Hu J."/>
            <person name="Li Z."/>
            <person name="Lin L."/>
            <person name="Luo J."/>
            <person name="Geng L."/>
            <person name="Wang L."/>
            <person name="Long M."/>
            <person name="Wan Y."/>
            <person name="He N."/>
            <person name="Zhang Z."/>
            <person name="Lu C."/>
            <person name="Keeling P.J."/>
            <person name="Wang J."/>
            <person name="Xiang Z."/>
            <person name="Zhou Z."/>
        </authorList>
    </citation>
    <scope>NUCLEOTIDE SEQUENCE [LARGE SCALE GENOMIC DNA]</scope>
    <source>
        <strain evidence="3">CQ1 / CVCC 102059</strain>
    </source>
</reference>
<organism evidence="2 3">
    <name type="scientific">Nosema bombycis (strain CQ1 / CVCC 102059)</name>
    <name type="common">Microsporidian parasite</name>
    <name type="synonym">Pebrine of silkworm</name>
    <dbReference type="NCBI Taxonomy" id="578461"/>
    <lineage>
        <taxon>Eukaryota</taxon>
        <taxon>Fungi</taxon>
        <taxon>Fungi incertae sedis</taxon>
        <taxon>Microsporidia</taxon>
        <taxon>Nosematidae</taxon>
        <taxon>Nosema</taxon>
    </lineage>
</organism>
<dbReference type="PANTHER" id="PTHR10977:SF3">
    <property type="entry name" value="DIPHOSPHOMEVALONATE DECARBOXYLASE"/>
    <property type="match status" value="1"/>
</dbReference>
<dbReference type="PANTHER" id="PTHR10977">
    <property type="entry name" value="DIPHOSPHOMEVALONATE DECARBOXYLASE"/>
    <property type="match status" value="1"/>
</dbReference>
<accession>R0KNJ3</accession>
<dbReference type="HOGENOM" id="CLU_1586969_0_0_1"/>
<dbReference type="EMBL" id="KB909397">
    <property type="protein sequence ID" value="EOB12246.1"/>
    <property type="molecule type" value="Genomic_DNA"/>
</dbReference>
<dbReference type="Pfam" id="PF18376">
    <property type="entry name" value="MDD_C"/>
    <property type="match status" value="1"/>
</dbReference>
<dbReference type="OrthoDB" id="10253702at2759"/>
<evidence type="ECO:0000313" key="3">
    <source>
        <dbReference type="Proteomes" id="UP000016927"/>
    </source>
</evidence>
<sequence length="168" mass="19431">MCSGSASRSIPKGIVLCNKEYSVSLGDLPDIKIFLIIISDKPKSVSSTEGMILTQNSSFFYKDRLNRIDDKIKLCIESIKTKDYSSLFRMIIRDSNELHSMMFETYPPIRYITDKGYKIMTLIHKFNKNENLIAYSFDAGPNPFLFTLKENVNDLRELLKDYELQECN</sequence>
<dbReference type="GO" id="GO:0019287">
    <property type="term" value="P:isopentenyl diphosphate biosynthetic process, mevalonate pathway"/>
    <property type="evidence" value="ECO:0007669"/>
    <property type="project" value="TreeGrafter"/>
</dbReference>
<dbReference type="InterPro" id="IPR036554">
    <property type="entry name" value="GHMP_kinase_C_sf"/>
</dbReference>
<dbReference type="AlphaFoldDB" id="R0KNJ3"/>
<dbReference type="GO" id="GO:0005829">
    <property type="term" value="C:cytosol"/>
    <property type="evidence" value="ECO:0007669"/>
    <property type="project" value="TreeGrafter"/>
</dbReference>
<gene>
    <name evidence="2" type="primary">ERG19</name>
    <name evidence="2" type="ORF">NBO_489g0001</name>
</gene>
<evidence type="ECO:0000259" key="1">
    <source>
        <dbReference type="Pfam" id="PF18376"/>
    </source>
</evidence>
<dbReference type="InterPro" id="IPR041431">
    <property type="entry name" value="Mvd1_C"/>
</dbReference>
<keyword evidence="3" id="KW-1185">Reference proteome</keyword>
<dbReference type="SUPFAM" id="SSF55060">
    <property type="entry name" value="GHMP Kinase, C-terminal domain"/>
    <property type="match status" value="1"/>
</dbReference>